<comment type="caution">
    <text evidence="2">The sequence shown here is derived from an EMBL/GenBank/DDBJ whole genome shotgun (WGS) entry which is preliminary data.</text>
</comment>
<evidence type="ECO:0000313" key="2">
    <source>
        <dbReference type="EMBL" id="KAK4120016.1"/>
    </source>
</evidence>
<feature type="compositionally biased region" description="Low complexity" evidence="1">
    <location>
        <begin position="146"/>
        <end position="156"/>
    </location>
</feature>
<reference evidence="2" key="1">
    <citation type="journal article" date="2023" name="Mol. Phylogenet. Evol.">
        <title>Genome-scale phylogeny and comparative genomics of the fungal order Sordariales.</title>
        <authorList>
            <person name="Hensen N."/>
            <person name="Bonometti L."/>
            <person name="Westerberg I."/>
            <person name="Brannstrom I.O."/>
            <person name="Guillou S."/>
            <person name="Cros-Aarteil S."/>
            <person name="Calhoun S."/>
            <person name="Haridas S."/>
            <person name="Kuo A."/>
            <person name="Mondo S."/>
            <person name="Pangilinan J."/>
            <person name="Riley R."/>
            <person name="LaButti K."/>
            <person name="Andreopoulos B."/>
            <person name="Lipzen A."/>
            <person name="Chen C."/>
            <person name="Yan M."/>
            <person name="Daum C."/>
            <person name="Ng V."/>
            <person name="Clum A."/>
            <person name="Steindorff A."/>
            <person name="Ohm R.A."/>
            <person name="Martin F."/>
            <person name="Silar P."/>
            <person name="Natvig D.O."/>
            <person name="Lalanne C."/>
            <person name="Gautier V."/>
            <person name="Ament-Velasquez S.L."/>
            <person name="Kruys A."/>
            <person name="Hutchinson M.I."/>
            <person name="Powell A.J."/>
            <person name="Barry K."/>
            <person name="Miller A.N."/>
            <person name="Grigoriev I.V."/>
            <person name="Debuchy R."/>
            <person name="Gladieux P."/>
            <person name="Hiltunen Thoren M."/>
            <person name="Johannesson H."/>
        </authorList>
    </citation>
    <scope>NUCLEOTIDE SEQUENCE</scope>
    <source>
        <strain evidence="2">CBS 731.68</strain>
    </source>
</reference>
<feature type="compositionally biased region" description="Polar residues" evidence="1">
    <location>
        <begin position="42"/>
        <end position="71"/>
    </location>
</feature>
<feature type="compositionally biased region" description="Polar residues" evidence="1">
    <location>
        <begin position="100"/>
        <end position="128"/>
    </location>
</feature>
<evidence type="ECO:0000256" key="1">
    <source>
        <dbReference type="SAM" id="MobiDB-lite"/>
    </source>
</evidence>
<dbReference type="Proteomes" id="UP001302602">
    <property type="component" value="Unassembled WGS sequence"/>
</dbReference>
<dbReference type="PANTHER" id="PTHR39474:SF1">
    <property type="entry name" value="FUNGAL SPECIFIC TRANSCRIPTION FACTOR"/>
    <property type="match status" value="1"/>
</dbReference>
<accession>A0AAN6TU23</accession>
<dbReference type="AlphaFoldDB" id="A0AAN6TU23"/>
<dbReference type="RefSeq" id="XP_062643788.1">
    <property type="nucleotide sequence ID" value="XM_062793757.1"/>
</dbReference>
<feature type="compositionally biased region" description="Polar residues" evidence="1">
    <location>
        <begin position="17"/>
        <end position="27"/>
    </location>
</feature>
<protein>
    <submittedName>
        <fullName evidence="2">Uncharacterized protein</fullName>
    </submittedName>
</protein>
<feature type="region of interest" description="Disordered" evidence="1">
    <location>
        <begin position="1"/>
        <end position="158"/>
    </location>
</feature>
<reference evidence="2" key="2">
    <citation type="submission" date="2023-05" db="EMBL/GenBank/DDBJ databases">
        <authorList>
            <consortium name="Lawrence Berkeley National Laboratory"/>
            <person name="Steindorff A."/>
            <person name="Hensen N."/>
            <person name="Bonometti L."/>
            <person name="Westerberg I."/>
            <person name="Brannstrom I.O."/>
            <person name="Guillou S."/>
            <person name="Cros-Aarteil S."/>
            <person name="Calhoun S."/>
            <person name="Haridas S."/>
            <person name="Kuo A."/>
            <person name="Mondo S."/>
            <person name="Pangilinan J."/>
            <person name="Riley R."/>
            <person name="Labutti K."/>
            <person name="Andreopoulos B."/>
            <person name="Lipzen A."/>
            <person name="Chen C."/>
            <person name="Yanf M."/>
            <person name="Daum C."/>
            <person name="Ng V."/>
            <person name="Clum A."/>
            <person name="Ohm R."/>
            <person name="Martin F."/>
            <person name="Silar P."/>
            <person name="Natvig D."/>
            <person name="Lalanne C."/>
            <person name="Gautier V."/>
            <person name="Ament-Velasquez S.L."/>
            <person name="Kruys A."/>
            <person name="Hutchinson M.I."/>
            <person name="Powell A.J."/>
            <person name="Barry K."/>
            <person name="Miller A.N."/>
            <person name="Grigoriev I.V."/>
            <person name="Debuchy R."/>
            <person name="Gladieux P."/>
            <person name="Thoren M.H."/>
            <person name="Johannesson H."/>
        </authorList>
    </citation>
    <scope>NUCLEOTIDE SEQUENCE</scope>
    <source>
        <strain evidence="2">CBS 731.68</strain>
    </source>
</reference>
<evidence type="ECO:0000313" key="3">
    <source>
        <dbReference type="Proteomes" id="UP001302602"/>
    </source>
</evidence>
<dbReference type="GeneID" id="87830526"/>
<name>A0AAN6TU23_9PEZI</name>
<keyword evidence="3" id="KW-1185">Reference proteome</keyword>
<sequence length="224" mass="23179">MPIRVRPGGQLLKACRTPTSRYLTNLSVPPRRRTPSHPALRTMSSTSNAGPATTGSRPAPATSTSPLPGNTSSASPGTPASGGAAPAPSSSPSHPPQPAVTVTVTDDSEPSTEPSDGAATNSSSSKPQDPTVKQAFPALPSPDSVTPTTSEEGTTTMQVNGQPIALDKLGPMVVGRDGTISRIANWQEMTDLERENTLRVLGKRNQLRLGNLRAGLPADHKPGR</sequence>
<gene>
    <name evidence="2" type="ORF">N657DRAFT_649591</name>
</gene>
<feature type="compositionally biased region" description="Low complexity" evidence="1">
    <location>
        <begin position="72"/>
        <end position="92"/>
    </location>
</feature>
<dbReference type="PANTHER" id="PTHR39474">
    <property type="entry name" value="UNNAMED PRODUCT"/>
    <property type="match status" value="1"/>
</dbReference>
<proteinExistence type="predicted"/>
<dbReference type="EMBL" id="MU853242">
    <property type="protein sequence ID" value="KAK4120016.1"/>
    <property type="molecule type" value="Genomic_DNA"/>
</dbReference>
<organism evidence="2 3">
    <name type="scientific">Parathielavia appendiculata</name>
    <dbReference type="NCBI Taxonomy" id="2587402"/>
    <lineage>
        <taxon>Eukaryota</taxon>
        <taxon>Fungi</taxon>
        <taxon>Dikarya</taxon>
        <taxon>Ascomycota</taxon>
        <taxon>Pezizomycotina</taxon>
        <taxon>Sordariomycetes</taxon>
        <taxon>Sordariomycetidae</taxon>
        <taxon>Sordariales</taxon>
        <taxon>Chaetomiaceae</taxon>
        <taxon>Parathielavia</taxon>
    </lineage>
</organism>